<dbReference type="AlphaFoldDB" id="A0A3D8RSS3"/>
<evidence type="ECO:0000256" key="3">
    <source>
        <dbReference type="ARBA" id="ARBA00023002"/>
    </source>
</evidence>
<keyword evidence="8" id="KW-1185">Reference proteome</keyword>
<keyword evidence="4 5" id="KW-0642">Proline metabolism</keyword>
<dbReference type="Gene3D" id="3.20.20.220">
    <property type="match status" value="1"/>
</dbReference>
<dbReference type="GO" id="GO:0010133">
    <property type="term" value="P:L-proline catabolic process to L-glutamate"/>
    <property type="evidence" value="ECO:0007669"/>
    <property type="project" value="TreeGrafter"/>
</dbReference>
<comment type="function">
    <text evidence="5">Converts proline to delta-1-pyrroline-5-carboxylate.</text>
</comment>
<accession>A0A3D8RSS3</accession>
<dbReference type="PANTHER" id="PTHR13914:SF0">
    <property type="entry name" value="PROLINE DEHYDROGENASE 1, MITOCHONDRIAL"/>
    <property type="match status" value="1"/>
</dbReference>
<sequence>MLFIIRSSPKLGTSLVSISSLKVVQIRRQSTVTTGRQHGPPSLTPIGGVPGSRQGPIPKVVVNYLSRLSTGSLLKNIILGVFLTTPLLFKPGFAVFEKIANSNSGLCNPDKNPLIRALVRPLIYDHFCAGTNATEIKQTSSGIKRLGFSGIVLCYGKEVQVSSESTFVGQNLLEDAGLEREVAKWRDGNLETLDMVEEGDWLGMKISGAGTHITNSLLKGDEPPGEFIEALDAICERAIARGCRIWIDAEQQFLQPTIDAWTFPFMKKYNTGPQALIYSTIQAYLKESRDKIEYQLQLSQRENWRLGIKLVRGAYINNDMREKIHNTKADTDASYNDIVKDLLSGGFPVFKTYESPNFDFLLAGHNSHTIRTAAQAALELATDSKLKVVPEFAQLQGMADDIGCELLQMGDNIKKDGKFKGSTDFSLRVYKCLTWGSVQECMQYLLRRLVENRSASDRMGEGLSLYANELKRRIANKLWRRQDLL</sequence>
<comment type="similarity">
    <text evidence="1 5">Belongs to the proline oxidase family.</text>
</comment>
<dbReference type="EC" id="1.5.5.2" evidence="2 5"/>
<gene>
    <name evidence="7" type="ORF">BP6252_04977</name>
</gene>
<dbReference type="GO" id="GO:0005739">
    <property type="term" value="C:mitochondrion"/>
    <property type="evidence" value="ECO:0007669"/>
    <property type="project" value="TreeGrafter"/>
</dbReference>
<evidence type="ECO:0000256" key="4">
    <source>
        <dbReference type="ARBA" id="ARBA00023062"/>
    </source>
</evidence>
<dbReference type="InterPro" id="IPR029041">
    <property type="entry name" value="FAD-linked_oxidoreductase-like"/>
</dbReference>
<dbReference type="GO" id="GO:0004657">
    <property type="term" value="F:proline dehydrogenase activity"/>
    <property type="evidence" value="ECO:0007669"/>
    <property type="project" value="UniProtKB-EC"/>
</dbReference>
<comment type="caution">
    <text evidence="7">The sequence shown here is derived from an EMBL/GenBank/DDBJ whole genome shotgun (WGS) entry which is preliminary data.</text>
</comment>
<keyword evidence="3 5" id="KW-0560">Oxidoreductase</keyword>
<dbReference type="Pfam" id="PF01619">
    <property type="entry name" value="Pro_dh"/>
    <property type="match status" value="1"/>
</dbReference>
<name>A0A3D8RSS3_9HELO</name>
<reference evidence="7 8" key="1">
    <citation type="journal article" date="2018" name="IMA Fungus">
        <title>IMA Genome-F 9: Draft genome sequence of Annulohypoxylon stygium, Aspergillus mulundensis, Berkeleyomyces basicola (syn. Thielaviopsis basicola), Ceratocystis smalleyi, two Cercospora beticola strains, Coleophoma cylindrospora, Fusarium fracticaudum, Phialophora cf. hyalina, and Morchella septimelata.</title>
        <authorList>
            <person name="Wingfield B.D."/>
            <person name="Bills G.F."/>
            <person name="Dong Y."/>
            <person name="Huang W."/>
            <person name="Nel W.J."/>
            <person name="Swalarsk-Parry B.S."/>
            <person name="Vaghefi N."/>
            <person name="Wilken P.M."/>
            <person name="An Z."/>
            <person name="de Beer Z.W."/>
            <person name="De Vos L."/>
            <person name="Chen L."/>
            <person name="Duong T.A."/>
            <person name="Gao Y."/>
            <person name="Hammerbacher A."/>
            <person name="Kikkert J.R."/>
            <person name="Li Y."/>
            <person name="Li H."/>
            <person name="Li K."/>
            <person name="Li Q."/>
            <person name="Liu X."/>
            <person name="Ma X."/>
            <person name="Naidoo K."/>
            <person name="Pethybridge S.J."/>
            <person name="Sun J."/>
            <person name="Steenkamp E.T."/>
            <person name="van der Nest M.A."/>
            <person name="van Wyk S."/>
            <person name="Wingfield M.J."/>
            <person name="Xiong C."/>
            <person name="Yue Q."/>
            <person name="Zhang X."/>
        </authorList>
    </citation>
    <scope>NUCLEOTIDE SEQUENCE [LARGE SCALE GENOMIC DNA]</scope>
    <source>
        <strain evidence="7 8">BP6252</strain>
    </source>
</reference>
<protein>
    <recommendedName>
        <fullName evidence="2 5">Proline dehydrogenase</fullName>
        <ecNumber evidence="2 5">1.5.5.2</ecNumber>
    </recommendedName>
</protein>
<dbReference type="STRING" id="1849047.A0A3D8RSS3"/>
<evidence type="ECO:0000259" key="6">
    <source>
        <dbReference type="Pfam" id="PF01619"/>
    </source>
</evidence>
<comment type="catalytic activity">
    <reaction evidence="5">
        <text>L-proline + a quinone = (S)-1-pyrroline-5-carboxylate + a quinol + H(+)</text>
        <dbReference type="Rhea" id="RHEA:23784"/>
        <dbReference type="ChEBI" id="CHEBI:15378"/>
        <dbReference type="ChEBI" id="CHEBI:17388"/>
        <dbReference type="ChEBI" id="CHEBI:24646"/>
        <dbReference type="ChEBI" id="CHEBI:60039"/>
        <dbReference type="ChEBI" id="CHEBI:132124"/>
        <dbReference type="EC" id="1.5.5.2"/>
    </reaction>
</comment>
<organism evidence="7 8">
    <name type="scientific">Coleophoma cylindrospora</name>
    <dbReference type="NCBI Taxonomy" id="1849047"/>
    <lineage>
        <taxon>Eukaryota</taxon>
        <taxon>Fungi</taxon>
        <taxon>Dikarya</taxon>
        <taxon>Ascomycota</taxon>
        <taxon>Pezizomycotina</taxon>
        <taxon>Leotiomycetes</taxon>
        <taxon>Helotiales</taxon>
        <taxon>Dermateaceae</taxon>
        <taxon>Coleophoma</taxon>
    </lineage>
</organism>
<evidence type="ECO:0000256" key="1">
    <source>
        <dbReference type="ARBA" id="ARBA00005869"/>
    </source>
</evidence>
<evidence type="ECO:0000256" key="5">
    <source>
        <dbReference type="RuleBase" id="RU364054"/>
    </source>
</evidence>
<evidence type="ECO:0000256" key="2">
    <source>
        <dbReference type="ARBA" id="ARBA00012695"/>
    </source>
</evidence>
<feature type="domain" description="Proline dehydrogenase" evidence="6">
    <location>
        <begin position="174"/>
        <end position="459"/>
    </location>
</feature>
<dbReference type="EMBL" id="PDLM01000005">
    <property type="protein sequence ID" value="RDW76924.1"/>
    <property type="molecule type" value="Genomic_DNA"/>
</dbReference>
<evidence type="ECO:0000313" key="8">
    <source>
        <dbReference type="Proteomes" id="UP000256645"/>
    </source>
</evidence>
<dbReference type="Proteomes" id="UP000256645">
    <property type="component" value="Unassembled WGS sequence"/>
</dbReference>
<keyword evidence="5" id="KW-0285">Flavoprotein</keyword>
<comment type="cofactor">
    <cofactor evidence="5">
        <name>FAD</name>
        <dbReference type="ChEBI" id="CHEBI:57692"/>
    </cofactor>
</comment>
<dbReference type="GO" id="GO:0071949">
    <property type="term" value="F:FAD binding"/>
    <property type="evidence" value="ECO:0007669"/>
    <property type="project" value="TreeGrafter"/>
</dbReference>
<dbReference type="InterPro" id="IPR002872">
    <property type="entry name" value="Proline_DH_dom"/>
</dbReference>
<dbReference type="InterPro" id="IPR015659">
    <property type="entry name" value="Proline_oxidase"/>
</dbReference>
<dbReference type="SUPFAM" id="SSF51730">
    <property type="entry name" value="FAD-linked oxidoreductase"/>
    <property type="match status" value="1"/>
</dbReference>
<proteinExistence type="inferred from homology"/>
<dbReference type="PANTHER" id="PTHR13914">
    <property type="entry name" value="PROLINE OXIDASE"/>
    <property type="match status" value="1"/>
</dbReference>
<keyword evidence="5" id="KW-0274">FAD</keyword>
<dbReference type="OrthoDB" id="5464at2759"/>
<evidence type="ECO:0000313" key="7">
    <source>
        <dbReference type="EMBL" id="RDW76924.1"/>
    </source>
</evidence>